<gene>
    <name evidence="5" type="ORF">E7681_08870</name>
</gene>
<evidence type="ECO:0000256" key="3">
    <source>
        <dbReference type="ARBA" id="ARBA00022840"/>
    </source>
</evidence>
<evidence type="ECO:0000313" key="5">
    <source>
        <dbReference type="EMBL" id="THD75049.1"/>
    </source>
</evidence>
<evidence type="ECO:0000256" key="2">
    <source>
        <dbReference type="ARBA" id="ARBA00022801"/>
    </source>
</evidence>
<dbReference type="Gene3D" id="2.40.100.10">
    <property type="entry name" value="Cyclophilin-like"/>
    <property type="match status" value="1"/>
</dbReference>
<accession>A0A4S3MB13</accession>
<dbReference type="GO" id="GO:0016740">
    <property type="term" value="F:transferase activity"/>
    <property type="evidence" value="ECO:0007669"/>
    <property type="project" value="UniProtKB-KW"/>
</dbReference>
<evidence type="ECO:0000259" key="4">
    <source>
        <dbReference type="SMART" id="SM00797"/>
    </source>
</evidence>
<keyword evidence="3" id="KW-0067">ATP-binding</keyword>
<sequence>MSAALLIRRAGPGMSVQDQGRPGYLSQGLSRGGAADPVALAEGAALLSQSPTLAALEMTGMGGEFQALTDLRIALTGAEMRVTLDGSPLVWNASHMVPKGAVLSIGSAQNGTYGYLHIGGGIDASERLGSRAVHLSAGLGALSQTGDVLTAGPDPVGQVGRILPPEPRFGGGVIRVLASLQTALFSDAVLARFQATEFHRDHRGNRMGVRMNSDGEGFLVEGGLTVLSEVIVPGDIQITGDGAPFVLMSECQTTGGYPRIGTVLPCDLPKVAQALPGASLRFRFVDTDTALEAETRARNTLAGLRRRVQPMIRDPRDMPDLLSYQLISGMIAGDEE</sequence>
<dbReference type="Proteomes" id="UP000306113">
    <property type="component" value="Unassembled WGS sequence"/>
</dbReference>
<dbReference type="PANTHER" id="PTHR43309">
    <property type="entry name" value="5-OXOPROLINASE SUBUNIT C"/>
    <property type="match status" value="1"/>
</dbReference>
<dbReference type="GO" id="GO:0005524">
    <property type="term" value="F:ATP binding"/>
    <property type="evidence" value="ECO:0007669"/>
    <property type="project" value="UniProtKB-KW"/>
</dbReference>
<evidence type="ECO:0000313" key="6">
    <source>
        <dbReference type="Proteomes" id="UP000306113"/>
    </source>
</evidence>
<dbReference type="EMBL" id="SSMD01000003">
    <property type="protein sequence ID" value="THD75049.1"/>
    <property type="molecule type" value="Genomic_DNA"/>
</dbReference>
<feature type="domain" description="Carboxyltransferase" evidence="4">
    <location>
        <begin position="26"/>
        <end position="301"/>
    </location>
</feature>
<keyword evidence="1" id="KW-0547">Nucleotide-binding</keyword>
<dbReference type="SMART" id="SM00797">
    <property type="entry name" value="AHS2"/>
    <property type="match status" value="1"/>
</dbReference>
<dbReference type="Pfam" id="PF02626">
    <property type="entry name" value="CT_A_B"/>
    <property type="match status" value="1"/>
</dbReference>
<dbReference type="SUPFAM" id="SSF50891">
    <property type="entry name" value="Cyclophilin-like"/>
    <property type="match status" value="1"/>
</dbReference>
<dbReference type="GO" id="GO:0016787">
    <property type="term" value="F:hydrolase activity"/>
    <property type="evidence" value="ECO:0007669"/>
    <property type="project" value="UniProtKB-KW"/>
</dbReference>
<dbReference type="InterPro" id="IPR003778">
    <property type="entry name" value="CT_A_B"/>
</dbReference>
<keyword evidence="5" id="KW-0808">Transferase</keyword>
<dbReference type="RefSeq" id="WP_136338906.1">
    <property type="nucleotide sequence ID" value="NZ_SSMD01000003.1"/>
</dbReference>
<proteinExistence type="predicted"/>
<name>A0A4S3MB13_9RHOB</name>
<organism evidence="5 6">
    <name type="scientific">Thalassobius vesicularis</name>
    <dbReference type="NCBI Taxonomy" id="1294297"/>
    <lineage>
        <taxon>Bacteria</taxon>
        <taxon>Pseudomonadati</taxon>
        <taxon>Pseudomonadota</taxon>
        <taxon>Alphaproteobacteria</taxon>
        <taxon>Rhodobacterales</taxon>
        <taxon>Roseobacteraceae</taxon>
        <taxon>Thalassovita</taxon>
    </lineage>
</organism>
<evidence type="ECO:0000256" key="1">
    <source>
        <dbReference type="ARBA" id="ARBA00022741"/>
    </source>
</evidence>
<dbReference type="AlphaFoldDB" id="A0A4S3MB13"/>
<keyword evidence="2" id="KW-0378">Hydrolase</keyword>
<reference evidence="5 6" key="1">
    <citation type="submission" date="2019-04" db="EMBL/GenBank/DDBJ databases">
        <title>Draft genome sequence of Youngimonas vesicularis.</title>
        <authorList>
            <person name="Hameed A."/>
        </authorList>
    </citation>
    <scope>NUCLEOTIDE SEQUENCE [LARGE SCALE GENOMIC DNA]</scope>
    <source>
        <strain evidence="5 6">CC-AMW-E</strain>
    </source>
</reference>
<dbReference type="PANTHER" id="PTHR43309:SF5">
    <property type="entry name" value="5-OXOPROLINASE SUBUNIT C"/>
    <property type="match status" value="1"/>
</dbReference>
<keyword evidence="6" id="KW-1185">Reference proteome</keyword>
<dbReference type="InterPro" id="IPR029000">
    <property type="entry name" value="Cyclophilin-like_dom_sf"/>
</dbReference>
<dbReference type="InterPro" id="IPR052708">
    <property type="entry name" value="PxpC"/>
</dbReference>
<comment type="caution">
    <text evidence="5">The sequence shown here is derived from an EMBL/GenBank/DDBJ whole genome shotgun (WGS) entry which is preliminary data.</text>
</comment>
<dbReference type="OrthoDB" id="9768696at2"/>
<protein>
    <submittedName>
        <fullName evidence="5">Biotin-dependent carboxyltransferase</fullName>
    </submittedName>
</protein>